<gene>
    <name evidence="8 11" type="primary">rnc</name>
    <name evidence="11" type="ORF">ETX26_04115</name>
</gene>
<comment type="catalytic activity">
    <reaction evidence="1 8">
        <text>Endonucleolytic cleavage to 5'-phosphomonoester.</text>
        <dbReference type="EC" id="3.1.26.3"/>
    </reaction>
</comment>
<feature type="domain" description="RNase III" evidence="10">
    <location>
        <begin position="28"/>
        <end position="150"/>
    </location>
</feature>
<dbReference type="InterPro" id="IPR011907">
    <property type="entry name" value="RNase_III"/>
</dbReference>
<dbReference type="GO" id="GO:0006364">
    <property type="term" value="P:rRNA processing"/>
    <property type="evidence" value="ECO:0007669"/>
    <property type="project" value="UniProtKB-UniRule"/>
</dbReference>
<keyword evidence="8" id="KW-0819">tRNA processing</keyword>
<keyword evidence="8" id="KW-0698">rRNA processing</keyword>
<dbReference type="EMBL" id="SDPV01000001">
    <property type="protein sequence ID" value="RXZ65917.1"/>
    <property type="molecule type" value="Genomic_DNA"/>
</dbReference>
<evidence type="ECO:0000256" key="3">
    <source>
        <dbReference type="ARBA" id="ARBA00022664"/>
    </source>
</evidence>
<dbReference type="GO" id="GO:0046872">
    <property type="term" value="F:metal ion binding"/>
    <property type="evidence" value="ECO:0007669"/>
    <property type="project" value="UniProtKB-KW"/>
</dbReference>
<keyword evidence="8" id="KW-0963">Cytoplasm</keyword>
<dbReference type="GO" id="GO:0019843">
    <property type="term" value="F:rRNA binding"/>
    <property type="evidence" value="ECO:0007669"/>
    <property type="project" value="UniProtKB-KW"/>
</dbReference>
<dbReference type="OrthoDB" id="9805026at2"/>
<dbReference type="GO" id="GO:0006397">
    <property type="term" value="P:mRNA processing"/>
    <property type="evidence" value="ECO:0007669"/>
    <property type="project" value="UniProtKB-UniRule"/>
</dbReference>
<organism evidence="11 12">
    <name type="scientific">Pelagerythrobacter rhizovicinus</name>
    <dbReference type="NCBI Taxonomy" id="2268576"/>
    <lineage>
        <taxon>Bacteria</taxon>
        <taxon>Pseudomonadati</taxon>
        <taxon>Pseudomonadota</taxon>
        <taxon>Alphaproteobacteria</taxon>
        <taxon>Sphingomonadales</taxon>
        <taxon>Erythrobacteraceae</taxon>
        <taxon>Pelagerythrobacter</taxon>
    </lineage>
</organism>
<dbReference type="SMART" id="SM00535">
    <property type="entry name" value="RIBOc"/>
    <property type="match status" value="1"/>
</dbReference>
<keyword evidence="8" id="KW-0460">Magnesium</keyword>
<dbReference type="PROSITE" id="PS00517">
    <property type="entry name" value="RNASE_3_1"/>
    <property type="match status" value="1"/>
</dbReference>
<keyword evidence="5 8" id="KW-0255">Endonuclease</keyword>
<dbReference type="GO" id="GO:0004525">
    <property type="term" value="F:ribonuclease III activity"/>
    <property type="evidence" value="ECO:0007669"/>
    <property type="project" value="UniProtKB-UniRule"/>
</dbReference>
<dbReference type="AlphaFoldDB" id="A0A4Q2KNA7"/>
<dbReference type="EC" id="3.1.26.3" evidence="8"/>
<comment type="subunit">
    <text evidence="8">Homodimer.</text>
</comment>
<evidence type="ECO:0000256" key="7">
    <source>
        <dbReference type="ARBA" id="ARBA00022884"/>
    </source>
</evidence>
<keyword evidence="12" id="KW-1185">Reference proteome</keyword>
<comment type="cofactor">
    <cofactor evidence="8">
        <name>Mg(2+)</name>
        <dbReference type="ChEBI" id="CHEBI:18420"/>
    </cofactor>
</comment>
<keyword evidence="4 8" id="KW-0540">Nuclease</keyword>
<evidence type="ECO:0000259" key="9">
    <source>
        <dbReference type="PROSITE" id="PS50137"/>
    </source>
</evidence>
<reference evidence="11 12" key="1">
    <citation type="submission" date="2019-01" db="EMBL/GenBank/DDBJ databases">
        <title>Altererythrobacter rhizovicinus sp. nov., isolated from the rhizosphere soil of Haloxylon ammodendron.</title>
        <authorList>
            <person name="Li H.-P."/>
            <person name="Gou J.-Y."/>
            <person name="Yao D."/>
            <person name="Han Q.-Q."/>
            <person name="Shao K.-Z."/>
            <person name="Zhao Q."/>
            <person name="Zhang J.-L."/>
        </authorList>
    </citation>
    <scope>NUCLEOTIDE SEQUENCE [LARGE SCALE GENOMIC DNA]</scope>
    <source>
        <strain evidence="11 12">AY-3R</strain>
    </source>
</reference>
<protein>
    <recommendedName>
        <fullName evidence="8">Ribonuclease 3</fullName>
        <ecNumber evidence="8">3.1.26.3</ecNumber>
    </recommendedName>
    <alternativeName>
        <fullName evidence="8">Ribonuclease III</fullName>
        <shortName evidence="8">RNase III</shortName>
    </alternativeName>
</protein>
<dbReference type="PANTHER" id="PTHR11207">
    <property type="entry name" value="RIBONUCLEASE III"/>
    <property type="match status" value="1"/>
</dbReference>
<dbReference type="Gene3D" id="1.10.1520.10">
    <property type="entry name" value="Ribonuclease III domain"/>
    <property type="match status" value="1"/>
</dbReference>
<evidence type="ECO:0000256" key="8">
    <source>
        <dbReference type="HAMAP-Rule" id="MF_00104"/>
    </source>
</evidence>
<sequence>MAVALDLVHRRALEPHRRRAVSTLDGKTREWLTGVGFAVCDEALWREALTHGSTGDTRHYQRLEFLGDRVLGLSIAEWLYGRNGAAEGELAQRLNALVSRQACAGIAREIGAPAHVRLGKQARDDGAAESDNVLGDVMEALLGASFVESGFDVTRDLVRKLWNDLVEGHAGRSKHPKSALQEWAAGNQRRPPQYELIDRSGPDHAASFTVRVKVHKVGEAEATASSKQEAETAAARKFMEMFG</sequence>
<keyword evidence="6 8" id="KW-0378">Hydrolase</keyword>
<accession>A0A4Q2KNA7</accession>
<dbReference type="Proteomes" id="UP000293623">
    <property type="component" value="Unassembled WGS sequence"/>
</dbReference>
<evidence type="ECO:0000259" key="10">
    <source>
        <dbReference type="PROSITE" id="PS50142"/>
    </source>
</evidence>
<comment type="caution">
    <text evidence="11">The sequence shown here is derived from an EMBL/GenBank/DDBJ whole genome shotgun (WGS) entry which is preliminary data.</text>
</comment>
<comment type="function">
    <text evidence="8">Digests double-stranded RNA. Involved in the processing of primary rRNA transcript to yield the immediate precursors to the large and small rRNAs (23S and 16S). Processes some mRNAs, and tRNAs when they are encoded in the rRNA operon. Processes pre-crRNA and tracrRNA of type II CRISPR loci if present in the organism.</text>
</comment>
<evidence type="ECO:0000313" key="11">
    <source>
        <dbReference type="EMBL" id="RXZ65917.1"/>
    </source>
</evidence>
<evidence type="ECO:0000256" key="2">
    <source>
        <dbReference type="ARBA" id="ARBA00010183"/>
    </source>
</evidence>
<dbReference type="Pfam" id="PF14622">
    <property type="entry name" value="Ribonucleas_3_3"/>
    <property type="match status" value="1"/>
</dbReference>
<dbReference type="InterPro" id="IPR000999">
    <property type="entry name" value="RNase_III_dom"/>
</dbReference>
<dbReference type="SMART" id="SM00358">
    <property type="entry name" value="DSRM"/>
    <property type="match status" value="1"/>
</dbReference>
<keyword evidence="3 8" id="KW-0507">mRNA processing</keyword>
<feature type="binding site" evidence="8">
    <location>
        <position position="139"/>
    </location>
    <ligand>
        <name>Mg(2+)</name>
        <dbReference type="ChEBI" id="CHEBI:18420"/>
    </ligand>
</feature>
<dbReference type="PROSITE" id="PS50137">
    <property type="entry name" value="DS_RBD"/>
    <property type="match status" value="1"/>
</dbReference>
<keyword evidence="7 8" id="KW-0694">RNA-binding</keyword>
<dbReference type="PROSITE" id="PS50142">
    <property type="entry name" value="RNASE_3_2"/>
    <property type="match status" value="1"/>
</dbReference>
<dbReference type="GO" id="GO:0005737">
    <property type="term" value="C:cytoplasm"/>
    <property type="evidence" value="ECO:0007669"/>
    <property type="project" value="UniProtKB-SubCell"/>
</dbReference>
<dbReference type="SUPFAM" id="SSF54768">
    <property type="entry name" value="dsRNA-binding domain-like"/>
    <property type="match status" value="1"/>
</dbReference>
<feature type="binding site" evidence="8">
    <location>
        <position position="64"/>
    </location>
    <ligand>
        <name>Mg(2+)</name>
        <dbReference type="ChEBI" id="CHEBI:18420"/>
    </ligand>
</feature>
<evidence type="ECO:0000256" key="1">
    <source>
        <dbReference type="ARBA" id="ARBA00000109"/>
    </source>
</evidence>
<keyword evidence="8" id="KW-0699">rRNA-binding</keyword>
<dbReference type="InterPro" id="IPR036389">
    <property type="entry name" value="RNase_III_sf"/>
</dbReference>
<feature type="binding site" evidence="8">
    <location>
        <position position="136"/>
    </location>
    <ligand>
        <name>Mg(2+)</name>
        <dbReference type="ChEBI" id="CHEBI:18420"/>
    </ligand>
</feature>
<dbReference type="NCBIfam" id="TIGR02191">
    <property type="entry name" value="RNaseIII"/>
    <property type="match status" value="1"/>
</dbReference>
<dbReference type="GO" id="GO:0008033">
    <property type="term" value="P:tRNA processing"/>
    <property type="evidence" value="ECO:0007669"/>
    <property type="project" value="UniProtKB-KW"/>
</dbReference>
<evidence type="ECO:0000256" key="6">
    <source>
        <dbReference type="ARBA" id="ARBA00022801"/>
    </source>
</evidence>
<evidence type="ECO:0000256" key="4">
    <source>
        <dbReference type="ARBA" id="ARBA00022722"/>
    </source>
</evidence>
<dbReference type="CDD" id="cd10845">
    <property type="entry name" value="DSRM_RNAse_III_family"/>
    <property type="match status" value="1"/>
</dbReference>
<evidence type="ECO:0000313" key="12">
    <source>
        <dbReference type="Proteomes" id="UP000293623"/>
    </source>
</evidence>
<comment type="similarity">
    <text evidence="2">Belongs to the ribonuclease III family.</text>
</comment>
<feature type="active site" evidence="8">
    <location>
        <position position="68"/>
    </location>
</feature>
<dbReference type="GO" id="GO:0010468">
    <property type="term" value="P:regulation of gene expression"/>
    <property type="evidence" value="ECO:0007669"/>
    <property type="project" value="TreeGrafter"/>
</dbReference>
<proteinExistence type="inferred from homology"/>
<evidence type="ECO:0000256" key="5">
    <source>
        <dbReference type="ARBA" id="ARBA00022759"/>
    </source>
</evidence>
<dbReference type="Pfam" id="PF00035">
    <property type="entry name" value="dsrm"/>
    <property type="match status" value="1"/>
</dbReference>
<keyword evidence="8" id="KW-0479">Metal-binding</keyword>
<dbReference type="HAMAP" id="MF_00104">
    <property type="entry name" value="RNase_III"/>
    <property type="match status" value="1"/>
</dbReference>
<name>A0A4Q2KNA7_9SPHN</name>
<comment type="subcellular location">
    <subcellularLocation>
        <location evidence="8">Cytoplasm</location>
    </subcellularLocation>
</comment>
<feature type="active site" evidence="8">
    <location>
        <position position="139"/>
    </location>
</feature>
<dbReference type="CDD" id="cd00593">
    <property type="entry name" value="RIBOc"/>
    <property type="match status" value="1"/>
</dbReference>
<dbReference type="GO" id="GO:0003725">
    <property type="term" value="F:double-stranded RNA binding"/>
    <property type="evidence" value="ECO:0007669"/>
    <property type="project" value="TreeGrafter"/>
</dbReference>
<dbReference type="InterPro" id="IPR014720">
    <property type="entry name" value="dsRBD_dom"/>
</dbReference>
<feature type="domain" description="DRBM" evidence="9">
    <location>
        <begin position="175"/>
        <end position="243"/>
    </location>
</feature>
<dbReference type="SUPFAM" id="SSF69065">
    <property type="entry name" value="RNase III domain-like"/>
    <property type="match status" value="1"/>
</dbReference>
<dbReference type="PANTHER" id="PTHR11207:SF0">
    <property type="entry name" value="RIBONUCLEASE 3"/>
    <property type="match status" value="1"/>
</dbReference>
<dbReference type="Gene3D" id="3.30.160.20">
    <property type="match status" value="1"/>
</dbReference>